<evidence type="ECO:0000313" key="11">
    <source>
        <dbReference type="Proteomes" id="UP000019132"/>
    </source>
</evidence>
<feature type="region of interest" description="Disordered" evidence="8">
    <location>
        <begin position="399"/>
        <end position="430"/>
    </location>
</feature>
<dbReference type="GO" id="GO:0000492">
    <property type="term" value="P:box C/D snoRNP assembly"/>
    <property type="evidence" value="ECO:0007669"/>
    <property type="project" value="TreeGrafter"/>
</dbReference>
<keyword evidence="11" id="KW-1185">Reference proteome</keyword>
<evidence type="ECO:0000256" key="7">
    <source>
        <dbReference type="PROSITE-ProRule" id="PRU00453"/>
    </source>
</evidence>
<dbReference type="AlphaFoldDB" id="K3X7G2"/>
<dbReference type="GO" id="GO:0048254">
    <property type="term" value="P:snoRNA localization"/>
    <property type="evidence" value="ECO:0007669"/>
    <property type="project" value="TreeGrafter"/>
</dbReference>
<dbReference type="HOGENOM" id="CLU_025524_2_2_1"/>
<dbReference type="PANTHER" id="PTHR13483:SF3">
    <property type="entry name" value="BOX C_D SNORNA PROTEIN 1"/>
    <property type="match status" value="1"/>
</dbReference>
<dbReference type="SUPFAM" id="SSF144232">
    <property type="entry name" value="HIT/MYND zinc finger-like"/>
    <property type="match status" value="1"/>
</dbReference>
<dbReference type="PROSITE" id="PS51083">
    <property type="entry name" value="ZF_HIT"/>
    <property type="match status" value="1"/>
</dbReference>
<evidence type="ECO:0000256" key="3">
    <source>
        <dbReference type="ARBA" id="ARBA00022771"/>
    </source>
</evidence>
<dbReference type="EnsemblProtists" id="PYU1_T013161">
    <property type="protein sequence ID" value="PYU1_T013161"/>
    <property type="gene ID" value="PYU1_G013134"/>
</dbReference>
<evidence type="ECO:0000256" key="5">
    <source>
        <dbReference type="ARBA" id="ARBA00049598"/>
    </source>
</evidence>
<feature type="domain" description="HIT-type" evidence="9">
    <location>
        <begin position="44"/>
        <end position="78"/>
    </location>
</feature>
<keyword evidence="3 7" id="KW-0863">Zinc-finger</keyword>
<evidence type="ECO:0000256" key="6">
    <source>
        <dbReference type="ARBA" id="ARBA00049654"/>
    </source>
</evidence>
<feature type="compositionally biased region" description="Basic and acidic residues" evidence="8">
    <location>
        <begin position="11"/>
        <end position="21"/>
    </location>
</feature>
<dbReference type="CDD" id="cd23023">
    <property type="entry name" value="zf-HIT_BCD1"/>
    <property type="match status" value="1"/>
</dbReference>
<dbReference type="Pfam" id="PF04438">
    <property type="entry name" value="zf-HIT"/>
    <property type="match status" value="1"/>
</dbReference>
<evidence type="ECO:0000313" key="10">
    <source>
        <dbReference type="EnsemblProtists" id="PYU1_T013161"/>
    </source>
</evidence>
<keyword evidence="1" id="KW-0597">Phosphoprotein</keyword>
<accession>K3X7G2</accession>
<evidence type="ECO:0000259" key="9">
    <source>
        <dbReference type="PROSITE" id="PS51083"/>
    </source>
</evidence>
<proteinExistence type="inferred from homology"/>
<dbReference type="EMBL" id="GL376577">
    <property type="status" value="NOT_ANNOTATED_CDS"/>
    <property type="molecule type" value="Genomic_DNA"/>
</dbReference>
<feature type="region of interest" description="Disordered" evidence="8">
    <location>
        <begin position="127"/>
        <end position="151"/>
    </location>
</feature>
<dbReference type="Proteomes" id="UP000019132">
    <property type="component" value="Unassembled WGS sequence"/>
</dbReference>
<evidence type="ECO:0000256" key="2">
    <source>
        <dbReference type="ARBA" id="ARBA00022723"/>
    </source>
</evidence>
<reference evidence="11" key="1">
    <citation type="journal article" date="2010" name="Genome Biol.">
        <title>Genome sequence of the necrotrophic plant pathogen Pythium ultimum reveals original pathogenicity mechanisms and effector repertoire.</title>
        <authorList>
            <person name="Levesque C.A."/>
            <person name="Brouwer H."/>
            <person name="Cano L."/>
            <person name="Hamilton J.P."/>
            <person name="Holt C."/>
            <person name="Huitema E."/>
            <person name="Raffaele S."/>
            <person name="Robideau G.P."/>
            <person name="Thines M."/>
            <person name="Win J."/>
            <person name="Zerillo M.M."/>
            <person name="Beakes G.W."/>
            <person name="Boore J.L."/>
            <person name="Busam D."/>
            <person name="Dumas B."/>
            <person name="Ferriera S."/>
            <person name="Fuerstenberg S.I."/>
            <person name="Gachon C.M."/>
            <person name="Gaulin E."/>
            <person name="Govers F."/>
            <person name="Grenville-Briggs L."/>
            <person name="Horner N."/>
            <person name="Hostetler J."/>
            <person name="Jiang R.H."/>
            <person name="Johnson J."/>
            <person name="Krajaejun T."/>
            <person name="Lin H."/>
            <person name="Meijer H.J."/>
            <person name="Moore B."/>
            <person name="Morris P."/>
            <person name="Phuntmart V."/>
            <person name="Puiu D."/>
            <person name="Shetty J."/>
            <person name="Stajich J.E."/>
            <person name="Tripathy S."/>
            <person name="Wawra S."/>
            <person name="van West P."/>
            <person name="Whitty B.R."/>
            <person name="Coutinho P.M."/>
            <person name="Henrissat B."/>
            <person name="Martin F."/>
            <person name="Thomas P.D."/>
            <person name="Tyler B.M."/>
            <person name="De Vries R.P."/>
            <person name="Kamoun S."/>
            <person name="Yandell M."/>
            <person name="Tisserat N."/>
            <person name="Buell C.R."/>
        </authorList>
    </citation>
    <scope>NUCLEOTIDE SEQUENCE</scope>
    <source>
        <strain evidence="11">DAOM:BR144</strain>
    </source>
</reference>
<reference evidence="10" key="3">
    <citation type="submission" date="2015-02" db="UniProtKB">
        <authorList>
            <consortium name="EnsemblProtists"/>
        </authorList>
    </citation>
    <scope>IDENTIFICATION</scope>
    <source>
        <strain evidence="10">DAOM BR144</strain>
    </source>
</reference>
<dbReference type="Pfam" id="PF25790">
    <property type="entry name" value="BCD1"/>
    <property type="match status" value="1"/>
</dbReference>
<protein>
    <recommendedName>
        <fullName evidence="9">HIT-type domain-containing protein</fullName>
    </recommendedName>
</protein>
<comment type="similarity">
    <text evidence="6">Belongs to the BCD1 family.</text>
</comment>
<dbReference type="InParanoid" id="K3X7G2"/>
<keyword evidence="4" id="KW-0862">Zinc</keyword>
<dbReference type="GO" id="GO:0000463">
    <property type="term" value="P:maturation of LSU-rRNA from tricistronic rRNA transcript (SSU-rRNA, 5.8S rRNA, LSU-rRNA)"/>
    <property type="evidence" value="ECO:0007669"/>
    <property type="project" value="TreeGrafter"/>
</dbReference>
<dbReference type="GO" id="GO:0005634">
    <property type="term" value="C:nucleus"/>
    <property type="evidence" value="ECO:0007669"/>
    <property type="project" value="TreeGrafter"/>
</dbReference>
<dbReference type="GO" id="GO:0070761">
    <property type="term" value="C:pre-snoRNP complex"/>
    <property type="evidence" value="ECO:0007669"/>
    <property type="project" value="TreeGrafter"/>
</dbReference>
<dbReference type="GO" id="GO:0008270">
    <property type="term" value="F:zinc ion binding"/>
    <property type="evidence" value="ECO:0007669"/>
    <property type="project" value="UniProtKB-UniRule"/>
</dbReference>
<evidence type="ECO:0000256" key="8">
    <source>
        <dbReference type="SAM" id="MobiDB-lite"/>
    </source>
</evidence>
<dbReference type="InterPro" id="IPR007529">
    <property type="entry name" value="Znf_HIT"/>
</dbReference>
<evidence type="ECO:0000256" key="1">
    <source>
        <dbReference type="ARBA" id="ARBA00022553"/>
    </source>
</evidence>
<feature type="region of interest" description="Disordered" evidence="8">
    <location>
        <begin position="333"/>
        <end position="370"/>
    </location>
</feature>
<dbReference type="InterPro" id="IPR051639">
    <property type="entry name" value="BCD1"/>
</dbReference>
<reference evidence="11" key="2">
    <citation type="submission" date="2010-04" db="EMBL/GenBank/DDBJ databases">
        <authorList>
            <person name="Buell R."/>
            <person name="Hamilton J."/>
            <person name="Hostetler J."/>
        </authorList>
    </citation>
    <scope>NUCLEOTIDE SEQUENCE [LARGE SCALE GENOMIC DNA]</scope>
    <source>
        <strain evidence="11">DAOM:BR144</strain>
    </source>
</reference>
<feature type="compositionally biased region" description="Basic residues" evidence="8">
    <location>
        <begin position="129"/>
        <end position="143"/>
    </location>
</feature>
<dbReference type="VEuPathDB" id="FungiDB:PYU1_G013134"/>
<sequence length="430" mass="48015">MVAEPQIDADELSKKRTHEDALGVGAPAADEAREEQQQQQQLTCAMCETSDVKYRCPRCERITCSLECCLDHKKTYSCDGKRDRTQYVELKQFTDANLSSDFFFLEEVARSTNSAARSRSQMGLNARHFMPKKGPAGKKRKVASGKAGAAKPVNPHVASDWLLRFPVPFQLLVQHAAKRGVDVTLLAPGMSKRVRNTSYMDIRKNVLYWRVEWTFPSADTTVNLFEVKVSDAETPFAILAQYLTKNPENASVRGKLRKYAVSDWQHHVVLLLRKEFTPASEPQYYRLDGNLSLESNFKRKPIVEFPVIVVALKSDAGKYPVAYDRIEVLSEVEEHDSEAEEGVAESAEAPEDVAVDPEDEGEAIEVEEVEEVKSVGIVSDPLLSTIAEDDGDDELMLLDGEEEMDEEASSFLSSMPPVLIEELNPPPTAN</sequence>
<feature type="region of interest" description="Disordered" evidence="8">
    <location>
        <begin position="1"/>
        <end position="34"/>
    </location>
</feature>
<dbReference type="OMA" id="YWRVEWL"/>
<keyword evidence="2" id="KW-0479">Metal-binding</keyword>
<organism evidence="10 11">
    <name type="scientific">Globisporangium ultimum (strain ATCC 200006 / CBS 805.95 / DAOM BR144)</name>
    <name type="common">Pythium ultimum</name>
    <dbReference type="NCBI Taxonomy" id="431595"/>
    <lineage>
        <taxon>Eukaryota</taxon>
        <taxon>Sar</taxon>
        <taxon>Stramenopiles</taxon>
        <taxon>Oomycota</taxon>
        <taxon>Peronosporomycetes</taxon>
        <taxon>Pythiales</taxon>
        <taxon>Pythiaceae</taxon>
        <taxon>Globisporangium</taxon>
    </lineage>
</organism>
<dbReference type="STRING" id="431595.K3X7G2"/>
<dbReference type="eggNOG" id="KOG2858">
    <property type="taxonomic scope" value="Eukaryota"/>
</dbReference>
<feature type="compositionally biased region" description="Acidic residues" evidence="8">
    <location>
        <begin position="399"/>
        <end position="408"/>
    </location>
</feature>
<dbReference type="Gene3D" id="3.30.60.190">
    <property type="match status" value="1"/>
</dbReference>
<dbReference type="InterPro" id="IPR057721">
    <property type="entry name" value="BCD1_alpha/beta"/>
</dbReference>
<comment type="function">
    <text evidence="5">Required for box C/D snoRNAs accumulation involved in snoRNA processing, snoRNA transport to the nucleolus and ribosome biogenesis.</text>
</comment>
<evidence type="ECO:0000256" key="4">
    <source>
        <dbReference type="ARBA" id="ARBA00022833"/>
    </source>
</evidence>
<name>K3X7G2_GLOUD</name>
<dbReference type="PANTHER" id="PTHR13483">
    <property type="entry name" value="BOX C_D SNORNA PROTEIN 1-RELATED"/>
    <property type="match status" value="1"/>
</dbReference>